<evidence type="ECO:0000259" key="4">
    <source>
        <dbReference type="Pfam" id="PF10355"/>
    </source>
</evidence>
<dbReference type="STRING" id="322104.A3LQA2"/>
<dbReference type="RefSeq" id="XP_001383201.2">
    <property type="nucleotide sequence ID" value="XM_001383164.1"/>
</dbReference>
<dbReference type="EMBL" id="CP000496">
    <property type="protein sequence ID" value="ABN65172.2"/>
    <property type="molecule type" value="Genomic_DNA"/>
</dbReference>
<evidence type="ECO:0000313" key="5">
    <source>
        <dbReference type="EMBL" id="ABN65172.2"/>
    </source>
</evidence>
<dbReference type="GeneID" id="4836915"/>
<proteinExistence type="predicted"/>
<dbReference type="Pfam" id="PF10348">
    <property type="entry name" value="DUF2427"/>
    <property type="match status" value="1"/>
</dbReference>
<feature type="transmembrane region" description="Helical" evidence="2">
    <location>
        <begin position="497"/>
        <end position="514"/>
    </location>
</feature>
<keyword evidence="2" id="KW-0472">Membrane</keyword>
<organism evidence="5 6">
    <name type="scientific">Scheffersomyces stipitis (strain ATCC 58785 / CBS 6054 / NBRC 10063 / NRRL Y-11545)</name>
    <name type="common">Yeast</name>
    <name type="synonym">Pichia stipitis</name>
    <dbReference type="NCBI Taxonomy" id="322104"/>
    <lineage>
        <taxon>Eukaryota</taxon>
        <taxon>Fungi</taxon>
        <taxon>Dikarya</taxon>
        <taxon>Ascomycota</taxon>
        <taxon>Saccharomycotina</taxon>
        <taxon>Pichiomycetes</taxon>
        <taxon>Debaryomycetaceae</taxon>
        <taxon>Scheffersomyces</taxon>
    </lineage>
</organism>
<feature type="transmembrane region" description="Helical" evidence="2">
    <location>
        <begin position="465"/>
        <end position="485"/>
    </location>
</feature>
<gene>
    <name evidence="5" type="primary">YTP1</name>
    <name evidence="5" type="ORF">PICST_40722</name>
</gene>
<accession>A3LQA2</accession>
<dbReference type="eggNOG" id="ENOG502QW3E">
    <property type="taxonomic scope" value="Eukaryota"/>
</dbReference>
<evidence type="ECO:0000256" key="1">
    <source>
        <dbReference type="SAM" id="MobiDB-lite"/>
    </source>
</evidence>
<reference evidence="5 6" key="1">
    <citation type="journal article" date="2007" name="Nat. Biotechnol.">
        <title>Genome sequence of the lignocellulose-bioconverting and xylose-fermenting yeast Pichia stipitis.</title>
        <authorList>
            <person name="Jeffries T.W."/>
            <person name="Grigoriev I.V."/>
            <person name="Grimwood J."/>
            <person name="Laplaza J.M."/>
            <person name="Aerts A."/>
            <person name="Salamov A."/>
            <person name="Schmutz J."/>
            <person name="Lindquist E."/>
            <person name="Dehal P."/>
            <person name="Shapiro H."/>
            <person name="Jin Y.S."/>
            <person name="Passoth V."/>
            <person name="Richardson P.M."/>
        </authorList>
    </citation>
    <scope>NUCLEOTIDE SEQUENCE [LARGE SCALE GENOMIC DNA]</scope>
    <source>
        <strain evidence="6">ATCC 58785 / CBS 6054 / NBRC 10063 / NRRL Y-11545</strain>
    </source>
</reference>
<feature type="transmembrane region" description="Helical" evidence="2">
    <location>
        <begin position="534"/>
        <end position="555"/>
    </location>
</feature>
<dbReference type="AlphaFoldDB" id="A3LQA2"/>
<keyword evidence="2 5" id="KW-0812">Transmembrane</keyword>
<feature type="transmembrane region" description="Helical" evidence="2">
    <location>
        <begin position="427"/>
        <end position="445"/>
    </location>
</feature>
<sequence length="571" mass="64493">MSPNSHHHEEEESPVPHVSHHMHGMPILQTELLPIERKFWEQYNTTTYFNVESKHRGALYGHIIVGLLSIIFVYPVAIVFNNLNMTSWYLSTLVVHTTLVLVSLTCFSVFIKSIPDMYPGNAYNKMSWILLFSTAAHLVAAFVNFGYKYINNDLAERATGHEYFGVAGTDEDFEDQNSCDSPAITLYDLSRSGTTSNSLDLNPVHANGHLKTSSNSMLPPPVRAFSPIFKVFDWPVFSHINKTLYTVSKYMFNFLNWGHFFYFMIYIPTGVATFLLYGQGSKVFNLLAHFIKGGVFFAYGILTLARYSGAFSNKGWAWNHKYVSDTSSRWNRIQSTGLVTMECLESGLILFYGCTNIFLEHLANAGKPYSSKDLQHASIAFIYIGCGLCGVITESKLAAWRYEKAIDNYDLAVKNSKVGKILKASPGFSPNPFPVVTIFWTGILMSKHEQASPLSTEIHIQWGNMFILGCAFRLLTYILVLLLPVNAKALLRPSRPITELIVSFSLLCGGVIFMESTDPVVQSFEYHGLSPMFSLNVTLGFITLLMAWEMTVFALKDWLSKRSKRSYRQEF</sequence>
<feature type="transmembrane region" description="Helical" evidence="2">
    <location>
        <begin position="59"/>
        <end position="81"/>
    </location>
</feature>
<feature type="transmembrane region" description="Helical" evidence="2">
    <location>
        <begin position="283"/>
        <end position="305"/>
    </location>
</feature>
<evidence type="ECO:0000256" key="2">
    <source>
        <dbReference type="SAM" id="Phobius"/>
    </source>
</evidence>
<dbReference type="PANTHER" id="PTHR31685">
    <property type="entry name" value="INTEGRAL MEMBRANE PROTEIN (AFU_ORTHOLOGUE AFUA_6G12730)-RELATED"/>
    <property type="match status" value="1"/>
</dbReference>
<dbReference type="InterPro" id="IPR018827">
    <property type="entry name" value="YTP1_C"/>
</dbReference>
<keyword evidence="6" id="KW-1185">Reference proteome</keyword>
<dbReference type="Proteomes" id="UP000002258">
    <property type="component" value="Chromosome 2"/>
</dbReference>
<dbReference type="HOGENOM" id="CLU_012543_1_0_1"/>
<name>A3LQA2_PICST</name>
<dbReference type="FunCoup" id="A3LQA2">
    <property type="interactions" value="21"/>
</dbReference>
<dbReference type="OMA" id="NKGWAWN"/>
<protein>
    <submittedName>
        <fullName evidence="5">Conserved transmembrane protein</fullName>
    </submittedName>
</protein>
<dbReference type="InParanoid" id="A3LQA2"/>
<dbReference type="InterPro" id="IPR018825">
    <property type="entry name" value="DUF2427"/>
</dbReference>
<feature type="transmembrane region" description="Helical" evidence="2">
    <location>
        <begin position="259"/>
        <end position="277"/>
    </location>
</feature>
<dbReference type="KEGG" id="pic:PICST_40722"/>
<evidence type="ECO:0000259" key="3">
    <source>
        <dbReference type="Pfam" id="PF10348"/>
    </source>
</evidence>
<feature type="compositionally biased region" description="Basic and acidic residues" evidence="1">
    <location>
        <begin position="1"/>
        <end position="10"/>
    </location>
</feature>
<feature type="transmembrane region" description="Helical" evidence="2">
    <location>
        <begin position="93"/>
        <end position="114"/>
    </location>
</feature>
<feature type="domain" description="DUF2427" evidence="3">
    <location>
        <begin position="42"/>
        <end position="144"/>
    </location>
</feature>
<feature type="domain" description="Protein YTP1-like C-terminal" evidence="4">
    <location>
        <begin position="263"/>
        <end position="557"/>
    </location>
</feature>
<feature type="transmembrane region" description="Helical" evidence="2">
    <location>
        <begin position="126"/>
        <end position="147"/>
    </location>
</feature>
<feature type="region of interest" description="Disordered" evidence="1">
    <location>
        <begin position="1"/>
        <end position="21"/>
    </location>
</feature>
<keyword evidence="2" id="KW-1133">Transmembrane helix</keyword>
<dbReference type="Pfam" id="PF10355">
    <property type="entry name" value="Ytp1"/>
    <property type="match status" value="1"/>
</dbReference>
<evidence type="ECO:0000313" key="6">
    <source>
        <dbReference type="Proteomes" id="UP000002258"/>
    </source>
</evidence>
<dbReference type="PANTHER" id="PTHR31685:SF3">
    <property type="entry name" value="INTEGRAL MEMBRANE PROTEIN (AFU_ORTHOLOGUE AFUA_6G12730)"/>
    <property type="match status" value="1"/>
</dbReference>
<dbReference type="OrthoDB" id="4005299at2759"/>